<protein>
    <submittedName>
        <fullName evidence="1">Uncharacterized protein</fullName>
    </submittedName>
</protein>
<dbReference type="EMBL" id="JAUYVO010000018">
    <property type="protein sequence ID" value="MDP2524325.1"/>
    <property type="molecule type" value="Genomic_DNA"/>
</dbReference>
<evidence type="ECO:0000313" key="2">
    <source>
        <dbReference type="EMBL" id="MDP2524325.1"/>
    </source>
</evidence>
<dbReference type="Proteomes" id="UP001169862">
    <property type="component" value="Unassembled WGS sequence"/>
</dbReference>
<dbReference type="InterPro" id="IPR058059">
    <property type="entry name" value="PA3496-like"/>
</dbReference>
<name>A0AAW7XQ04_9GAMM</name>
<sequence length="67" mass="8005">MTTKIRVEKLSSDDIDDWSDFYSDDEESSKGRKRIGFNGKKRRLIEDTLEERRLMSQISDDLEQLDY</sequence>
<proteinExistence type="predicted"/>
<dbReference type="AlphaFoldDB" id="A0AAW7XQ04"/>
<dbReference type="InterPro" id="IPR058510">
    <property type="entry name" value="DUF8197"/>
</dbReference>
<evidence type="ECO:0000313" key="4">
    <source>
        <dbReference type="Proteomes" id="UP001177341"/>
    </source>
</evidence>
<reference evidence="1" key="1">
    <citation type="submission" date="2023-07" db="EMBL/GenBank/DDBJ databases">
        <title>Genome content predicts the carbon catabolic preferences of heterotrophic bacteria.</title>
        <authorList>
            <person name="Gralka M."/>
        </authorList>
    </citation>
    <scope>NUCLEOTIDE SEQUENCE</scope>
    <source>
        <strain evidence="2">5G01</strain>
        <strain evidence="1">I2M16</strain>
    </source>
</reference>
<dbReference type="EMBL" id="JAUOPG010000017">
    <property type="protein sequence ID" value="MDO6455388.1"/>
    <property type="molecule type" value="Genomic_DNA"/>
</dbReference>
<evidence type="ECO:0000313" key="1">
    <source>
        <dbReference type="EMBL" id="MDO6455388.1"/>
    </source>
</evidence>
<dbReference type="NCBIfam" id="NF046101">
    <property type="entry name" value="PA3496_fam"/>
    <property type="match status" value="1"/>
</dbReference>
<gene>
    <name evidence="1" type="ORF">Q4490_17640</name>
    <name evidence="2" type="ORF">Q8W30_17305</name>
</gene>
<dbReference type="GeneID" id="89455922"/>
<comment type="caution">
    <text evidence="1">The sequence shown here is derived from an EMBL/GenBank/DDBJ whole genome shotgun (WGS) entry which is preliminary data.</text>
</comment>
<dbReference type="Proteomes" id="UP001177341">
    <property type="component" value="Unassembled WGS sequence"/>
</dbReference>
<accession>A0AAW7XQ04</accession>
<dbReference type="Pfam" id="PF26620">
    <property type="entry name" value="DUF8197"/>
    <property type="match status" value="1"/>
</dbReference>
<organism evidence="1 3">
    <name type="scientific">Neptunomonas phycophila</name>
    <dbReference type="NCBI Taxonomy" id="1572645"/>
    <lineage>
        <taxon>Bacteria</taxon>
        <taxon>Pseudomonadati</taxon>
        <taxon>Pseudomonadota</taxon>
        <taxon>Gammaproteobacteria</taxon>
        <taxon>Oceanospirillales</taxon>
        <taxon>Oceanospirillaceae</taxon>
        <taxon>Neptunomonas</taxon>
    </lineage>
</organism>
<evidence type="ECO:0000313" key="3">
    <source>
        <dbReference type="Proteomes" id="UP001169862"/>
    </source>
</evidence>
<keyword evidence="4" id="KW-1185">Reference proteome</keyword>
<dbReference type="RefSeq" id="WP_075171896.1">
    <property type="nucleotide sequence ID" value="NZ_CAXHZV010000037.1"/>
</dbReference>